<evidence type="ECO:0000313" key="2">
    <source>
        <dbReference type="Proteomes" id="UP000793456"/>
    </source>
</evidence>
<gene>
    <name evidence="1" type="ORF">E3U43_022459</name>
</gene>
<dbReference type="EMBL" id="CM011683">
    <property type="protein sequence ID" value="TMS13979.1"/>
    <property type="molecule type" value="Genomic_DNA"/>
</dbReference>
<organism evidence="1 2">
    <name type="scientific">Larimichthys crocea</name>
    <name type="common">Large yellow croaker</name>
    <name type="synonym">Pseudosciaena crocea</name>
    <dbReference type="NCBI Taxonomy" id="215358"/>
    <lineage>
        <taxon>Eukaryota</taxon>
        <taxon>Metazoa</taxon>
        <taxon>Chordata</taxon>
        <taxon>Craniata</taxon>
        <taxon>Vertebrata</taxon>
        <taxon>Euteleostomi</taxon>
        <taxon>Actinopterygii</taxon>
        <taxon>Neopterygii</taxon>
        <taxon>Teleostei</taxon>
        <taxon>Neoteleostei</taxon>
        <taxon>Acanthomorphata</taxon>
        <taxon>Eupercaria</taxon>
        <taxon>Sciaenidae</taxon>
        <taxon>Larimichthys</taxon>
    </lineage>
</organism>
<dbReference type="Proteomes" id="UP000793456">
    <property type="component" value="Chromosome X"/>
</dbReference>
<comment type="caution">
    <text evidence="1">The sequence shown here is derived from an EMBL/GenBank/DDBJ whole genome shotgun (WGS) entry which is preliminary data.</text>
</comment>
<accession>A0ACD3R3I9</accession>
<reference evidence="1" key="1">
    <citation type="submission" date="2018-11" db="EMBL/GenBank/DDBJ databases">
        <title>The sequence and de novo assembly of Larimichthys crocea genome using PacBio and Hi-C technologies.</title>
        <authorList>
            <person name="Xu P."/>
            <person name="Chen B."/>
            <person name="Zhou Z."/>
            <person name="Ke Q."/>
            <person name="Wu Y."/>
            <person name="Bai H."/>
            <person name="Pu F."/>
        </authorList>
    </citation>
    <scope>NUCLEOTIDE SEQUENCE</scope>
    <source>
        <tissue evidence="1">Muscle</tissue>
    </source>
</reference>
<keyword evidence="2" id="KW-1185">Reference proteome</keyword>
<sequence>MAPETLSDTRKSFSGKALDVWAMGVTLYCFVFGKARFISSAVRAPGQDETRMSHGAKAESVMDQWVTQGGTDPLPLEEEHCSAVEVTEEDIQNSVKFVPSLSAGGKEP</sequence>
<evidence type="ECO:0000313" key="1">
    <source>
        <dbReference type="EMBL" id="TMS13979.1"/>
    </source>
</evidence>
<name>A0ACD3R3I9_LARCR</name>
<proteinExistence type="predicted"/>
<protein>
    <submittedName>
        <fullName evidence="1">Uncharacterized protein</fullName>
    </submittedName>
</protein>